<dbReference type="EMBL" id="QLMD01000005">
    <property type="protein sequence ID" value="RAJ98415.1"/>
    <property type="molecule type" value="Genomic_DNA"/>
</dbReference>
<dbReference type="HAMAP" id="MF_00692">
    <property type="entry name" value="SelO"/>
    <property type="match status" value="1"/>
</dbReference>
<evidence type="ECO:0000313" key="10">
    <source>
        <dbReference type="EMBL" id="RUO24770.1"/>
    </source>
</evidence>
<keyword evidence="12" id="KW-1185">Reference proteome</keyword>
<comment type="catalytic activity">
    <reaction evidence="8">
        <text>L-seryl-[protein] + ATP = 3-O-(5'-adenylyl)-L-seryl-[protein] + diphosphate</text>
        <dbReference type="Rhea" id="RHEA:58120"/>
        <dbReference type="Rhea" id="RHEA-COMP:9863"/>
        <dbReference type="Rhea" id="RHEA-COMP:15073"/>
        <dbReference type="ChEBI" id="CHEBI:29999"/>
        <dbReference type="ChEBI" id="CHEBI:30616"/>
        <dbReference type="ChEBI" id="CHEBI:33019"/>
        <dbReference type="ChEBI" id="CHEBI:142516"/>
        <dbReference type="EC" id="2.7.7.108"/>
    </reaction>
</comment>
<feature type="binding site" evidence="8">
    <location>
        <position position="92"/>
    </location>
    <ligand>
        <name>ATP</name>
        <dbReference type="ChEBI" id="CHEBI:30616"/>
    </ligand>
</feature>
<keyword evidence="5 8" id="KW-0547">Nucleotide-binding</keyword>
<comment type="caution">
    <text evidence="9">The sequence shown here is derived from an EMBL/GenBank/DDBJ whole genome shotgun (WGS) entry which is preliminary data.</text>
</comment>
<dbReference type="InterPro" id="IPR003846">
    <property type="entry name" value="SelO"/>
</dbReference>
<reference evidence="9 11" key="2">
    <citation type="submission" date="2018-06" db="EMBL/GenBank/DDBJ databases">
        <title>Genomic Encyclopedia of Type Strains, Phase III (KMG-III): the genomes of soil and plant-associated and newly described type strains.</title>
        <authorList>
            <person name="Whitman W."/>
        </authorList>
    </citation>
    <scope>NUCLEOTIDE SEQUENCE [LARGE SCALE GENOMIC DNA]</scope>
    <source>
        <strain evidence="9 11">CGMCC 1.15366</strain>
    </source>
</reference>
<accession>A0A327X1D7</accession>
<evidence type="ECO:0000256" key="2">
    <source>
        <dbReference type="ARBA" id="ARBA00022679"/>
    </source>
</evidence>
<comment type="catalytic activity">
    <reaction evidence="8">
        <text>L-tyrosyl-[protein] + UTP = O-(5'-uridylyl)-L-tyrosyl-[protein] + diphosphate</text>
        <dbReference type="Rhea" id="RHEA:83887"/>
        <dbReference type="Rhea" id="RHEA-COMP:10136"/>
        <dbReference type="Rhea" id="RHEA-COMP:20238"/>
        <dbReference type="ChEBI" id="CHEBI:33019"/>
        <dbReference type="ChEBI" id="CHEBI:46398"/>
        <dbReference type="ChEBI" id="CHEBI:46858"/>
        <dbReference type="ChEBI" id="CHEBI:90602"/>
    </reaction>
</comment>
<evidence type="ECO:0000313" key="11">
    <source>
        <dbReference type="Proteomes" id="UP000249203"/>
    </source>
</evidence>
<feature type="binding site" evidence="8">
    <location>
        <position position="275"/>
    </location>
    <ligand>
        <name>ATP</name>
        <dbReference type="ChEBI" id="CHEBI:30616"/>
    </ligand>
</feature>
<organism evidence="9 11">
    <name type="scientific">Aliidiomarina maris</name>
    <dbReference type="NCBI Taxonomy" id="531312"/>
    <lineage>
        <taxon>Bacteria</taxon>
        <taxon>Pseudomonadati</taxon>
        <taxon>Pseudomonadota</taxon>
        <taxon>Gammaproteobacteria</taxon>
        <taxon>Alteromonadales</taxon>
        <taxon>Idiomarinaceae</taxon>
        <taxon>Aliidiomarina</taxon>
    </lineage>
</organism>
<dbReference type="EC" id="2.7.7.108" evidence="8"/>
<evidence type="ECO:0000313" key="12">
    <source>
        <dbReference type="Proteomes" id="UP000287865"/>
    </source>
</evidence>
<protein>
    <recommendedName>
        <fullName evidence="8">Protein nucleotidyltransferase YdiU</fullName>
        <ecNumber evidence="8">2.7.7.-</ecNumber>
    </recommendedName>
    <alternativeName>
        <fullName evidence="8">Protein adenylyltransferase YdiU</fullName>
        <ecNumber evidence="8">2.7.7.108</ecNumber>
    </alternativeName>
    <alternativeName>
        <fullName evidence="8">Protein uridylyltransferase YdiU</fullName>
        <ecNumber evidence="8">2.7.7.-</ecNumber>
    </alternativeName>
</protein>
<keyword evidence="7 8" id="KW-0460">Magnesium</keyword>
<dbReference type="NCBIfam" id="NF000658">
    <property type="entry name" value="PRK00029.1"/>
    <property type="match status" value="1"/>
</dbReference>
<name>A0A327X1D7_9GAMM</name>
<comment type="cofactor">
    <cofactor evidence="8">
        <name>Mg(2+)</name>
        <dbReference type="ChEBI" id="CHEBI:18420"/>
    </cofactor>
    <cofactor evidence="8">
        <name>Mn(2+)</name>
        <dbReference type="ChEBI" id="CHEBI:29035"/>
    </cofactor>
</comment>
<feature type="binding site" evidence="8">
    <location>
        <position position="275"/>
    </location>
    <ligand>
        <name>Mg(2+)</name>
        <dbReference type="ChEBI" id="CHEBI:18420"/>
    </ligand>
</feature>
<dbReference type="Proteomes" id="UP000287865">
    <property type="component" value="Unassembled WGS sequence"/>
</dbReference>
<dbReference type="EMBL" id="PIPK01000005">
    <property type="protein sequence ID" value="RUO24770.1"/>
    <property type="molecule type" value="Genomic_DNA"/>
</dbReference>
<dbReference type="Pfam" id="PF02696">
    <property type="entry name" value="SelO"/>
    <property type="match status" value="1"/>
</dbReference>
<feature type="binding site" evidence="8">
    <location>
        <position position="266"/>
    </location>
    <ligand>
        <name>Mg(2+)</name>
        <dbReference type="ChEBI" id="CHEBI:18420"/>
    </ligand>
</feature>
<comment type="similarity">
    <text evidence="1 8">Belongs to the SELO family.</text>
</comment>
<feature type="binding site" evidence="8">
    <location>
        <position position="182"/>
    </location>
    <ligand>
        <name>ATP</name>
        <dbReference type="ChEBI" id="CHEBI:30616"/>
    </ligand>
</feature>
<reference evidence="10 12" key="1">
    <citation type="journal article" date="2018" name="Front. Microbiol.">
        <title>Genome-Based Analysis Reveals the Taxonomy and Diversity of the Family Idiomarinaceae.</title>
        <authorList>
            <person name="Liu Y."/>
            <person name="Lai Q."/>
            <person name="Shao Z."/>
        </authorList>
    </citation>
    <scope>NUCLEOTIDE SEQUENCE [LARGE SCALE GENOMIC DNA]</scope>
    <source>
        <strain evidence="10 12">CF12-14</strain>
    </source>
</reference>
<comment type="catalytic activity">
    <reaction evidence="8">
        <text>L-histidyl-[protein] + UTP = N(tele)-(5'-uridylyl)-L-histidyl-[protein] + diphosphate</text>
        <dbReference type="Rhea" id="RHEA:83891"/>
        <dbReference type="Rhea" id="RHEA-COMP:9745"/>
        <dbReference type="Rhea" id="RHEA-COMP:20239"/>
        <dbReference type="ChEBI" id="CHEBI:29979"/>
        <dbReference type="ChEBI" id="CHEBI:33019"/>
        <dbReference type="ChEBI" id="CHEBI:46398"/>
        <dbReference type="ChEBI" id="CHEBI:233474"/>
    </reaction>
</comment>
<evidence type="ECO:0000313" key="9">
    <source>
        <dbReference type="EMBL" id="RAJ98415.1"/>
    </source>
</evidence>
<evidence type="ECO:0000256" key="6">
    <source>
        <dbReference type="ARBA" id="ARBA00022840"/>
    </source>
</evidence>
<dbReference type="Proteomes" id="UP000249203">
    <property type="component" value="Unassembled WGS sequence"/>
</dbReference>
<dbReference type="PANTHER" id="PTHR32057">
    <property type="entry name" value="PROTEIN ADENYLYLTRANSFERASE SELO, MITOCHONDRIAL"/>
    <property type="match status" value="1"/>
</dbReference>
<feature type="active site" description="Proton acceptor" evidence="8">
    <location>
        <position position="265"/>
    </location>
</feature>
<dbReference type="GO" id="GO:0000287">
    <property type="term" value="F:magnesium ion binding"/>
    <property type="evidence" value="ECO:0007669"/>
    <property type="project" value="UniProtKB-UniRule"/>
</dbReference>
<dbReference type="PANTHER" id="PTHR32057:SF14">
    <property type="entry name" value="PROTEIN ADENYLYLTRANSFERASE SELO, MITOCHONDRIAL"/>
    <property type="match status" value="1"/>
</dbReference>
<keyword evidence="2 8" id="KW-0808">Transferase</keyword>
<feature type="binding site" evidence="8">
    <location>
        <position position="124"/>
    </location>
    <ligand>
        <name>ATP</name>
        <dbReference type="ChEBI" id="CHEBI:30616"/>
    </ligand>
</feature>
<feature type="binding site" evidence="8">
    <location>
        <position position="112"/>
    </location>
    <ligand>
        <name>ATP</name>
        <dbReference type="ChEBI" id="CHEBI:30616"/>
    </ligand>
</feature>
<dbReference type="RefSeq" id="WP_111569250.1">
    <property type="nucleotide sequence ID" value="NZ_PIPK01000005.1"/>
</dbReference>
<dbReference type="GO" id="GO:0070733">
    <property type="term" value="F:AMPylase activity"/>
    <property type="evidence" value="ECO:0007669"/>
    <property type="project" value="UniProtKB-EC"/>
</dbReference>
<comment type="catalytic activity">
    <reaction evidence="8">
        <text>L-seryl-[protein] + UTP = O-(5'-uridylyl)-L-seryl-[protein] + diphosphate</text>
        <dbReference type="Rhea" id="RHEA:64604"/>
        <dbReference type="Rhea" id="RHEA-COMP:9863"/>
        <dbReference type="Rhea" id="RHEA-COMP:16635"/>
        <dbReference type="ChEBI" id="CHEBI:29999"/>
        <dbReference type="ChEBI" id="CHEBI:33019"/>
        <dbReference type="ChEBI" id="CHEBI:46398"/>
        <dbReference type="ChEBI" id="CHEBI:156051"/>
    </reaction>
</comment>
<comment type="function">
    <text evidence="8">Nucleotidyltransferase involved in the post-translational modification of proteins. It can catalyze the addition of adenosine monophosphate (AMP) or uridine monophosphate (UMP) to a protein, resulting in modifications known as AMPylation and UMPylation.</text>
</comment>
<dbReference type="GO" id="GO:0030145">
    <property type="term" value="F:manganese ion binding"/>
    <property type="evidence" value="ECO:0007669"/>
    <property type="project" value="UniProtKB-UniRule"/>
</dbReference>
<keyword evidence="6 8" id="KW-0067">ATP-binding</keyword>
<dbReference type="OrthoDB" id="9776281at2"/>
<keyword evidence="8" id="KW-0464">Manganese</keyword>
<evidence type="ECO:0000256" key="3">
    <source>
        <dbReference type="ARBA" id="ARBA00022695"/>
    </source>
</evidence>
<dbReference type="EC" id="2.7.7.-" evidence="8"/>
<evidence type="ECO:0000256" key="5">
    <source>
        <dbReference type="ARBA" id="ARBA00022741"/>
    </source>
</evidence>
<feature type="binding site" evidence="8">
    <location>
        <position position="91"/>
    </location>
    <ligand>
        <name>ATP</name>
        <dbReference type="ChEBI" id="CHEBI:30616"/>
    </ligand>
</feature>
<feature type="binding site" evidence="8">
    <location>
        <position position="175"/>
    </location>
    <ligand>
        <name>ATP</name>
        <dbReference type="ChEBI" id="CHEBI:30616"/>
    </ligand>
</feature>
<evidence type="ECO:0000256" key="8">
    <source>
        <dbReference type="HAMAP-Rule" id="MF_00692"/>
    </source>
</evidence>
<evidence type="ECO:0000256" key="4">
    <source>
        <dbReference type="ARBA" id="ARBA00022723"/>
    </source>
</evidence>
<proteinExistence type="inferred from homology"/>
<keyword evidence="4 8" id="KW-0479">Metal-binding</keyword>
<comment type="catalytic activity">
    <reaction evidence="8">
        <text>L-tyrosyl-[protein] + ATP = O-(5'-adenylyl)-L-tyrosyl-[protein] + diphosphate</text>
        <dbReference type="Rhea" id="RHEA:54288"/>
        <dbReference type="Rhea" id="RHEA-COMP:10136"/>
        <dbReference type="Rhea" id="RHEA-COMP:13846"/>
        <dbReference type="ChEBI" id="CHEBI:30616"/>
        <dbReference type="ChEBI" id="CHEBI:33019"/>
        <dbReference type="ChEBI" id="CHEBI:46858"/>
        <dbReference type="ChEBI" id="CHEBI:83624"/>
        <dbReference type="EC" id="2.7.7.108"/>
    </reaction>
</comment>
<keyword evidence="3 8" id="KW-0548">Nucleotidyltransferase</keyword>
<evidence type="ECO:0000256" key="1">
    <source>
        <dbReference type="ARBA" id="ARBA00009747"/>
    </source>
</evidence>
<feature type="binding site" evidence="8">
    <location>
        <position position="125"/>
    </location>
    <ligand>
        <name>ATP</name>
        <dbReference type="ChEBI" id="CHEBI:30616"/>
    </ligand>
</feature>
<evidence type="ECO:0000256" key="7">
    <source>
        <dbReference type="ARBA" id="ARBA00022842"/>
    </source>
</evidence>
<dbReference type="GO" id="GO:0005524">
    <property type="term" value="F:ATP binding"/>
    <property type="evidence" value="ECO:0007669"/>
    <property type="project" value="UniProtKB-UniRule"/>
</dbReference>
<comment type="catalytic activity">
    <reaction evidence="8">
        <text>L-threonyl-[protein] + ATP = 3-O-(5'-adenylyl)-L-threonyl-[protein] + diphosphate</text>
        <dbReference type="Rhea" id="RHEA:54292"/>
        <dbReference type="Rhea" id="RHEA-COMP:11060"/>
        <dbReference type="Rhea" id="RHEA-COMP:13847"/>
        <dbReference type="ChEBI" id="CHEBI:30013"/>
        <dbReference type="ChEBI" id="CHEBI:30616"/>
        <dbReference type="ChEBI" id="CHEBI:33019"/>
        <dbReference type="ChEBI" id="CHEBI:138113"/>
        <dbReference type="EC" id="2.7.7.108"/>
    </reaction>
</comment>
<gene>
    <name evidence="8" type="primary">ydiU</name>
    <name evidence="8" type="synonym">selO</name>
    <name evidence="9" type="ORF">B0I24_105168</name>
    <name evidence="10" type="ORF">CWE07_06915</name>
</gene>
<dbReference type="AlphaFoldDB" id="A0A327X1D7"/>
<sequence>MSQSATHYSHSYLNLPRLCYQPSAPSHVSNPQWVAFNQTLASELQLPESYWLTDAGLGLFSGNQLPDWCESVAQAYAGHQFGHFNPQLGDGRAHLLAELHDQQGQVYDLQLKGSGRTPYSRSGDGRSPLGPVLREYLVSEFMHRMQVPTTRALAAVATGESVSRESPEPGAILTRVASSHLRVGSLQYAMVRGDFDTLAALADFAIERHYPELDSYGDEDSSQCITKGDTGNRYLALLEAVAERQAKLISQWMGLGFIHGVMNTDNTSVSGETIDYGPCAFMEAYQADKKFSFIDQQGRYAYNQQPSILHWNMARLAEALLPLIDNDKRQAVTLATATIERLPQLIEAYWLSELGRKLGLHQAGREDKPLIEQFLAVLEQGAIDFTLGFRMLTGEVSNHSHPHDIYQTNAQAFLEWRQAWQQRLQLEPVTLSQLSAQLNSVNPLYIPRNHLIQAVIDSAYSDGDLRPFIALQQALSDPFTQRDGLEAFATPAAADAQVTTTFCGT</sequence>
<feature type="binding site" evidence="8">
    <location>
        <position position="89"/>
    </location>
    <ligand>
        <name>ATP</name>
        <dbReference type="ChEBI" id="CHEBI:30616"/>
    </ligand>
</feature>